<dbReference type="EMBL" id="JBGUBD010000003">
    <property type="protein sequence ID" value="MFA9477589.1"/>
    <property type="molecule type" value="Genomic_DNA"/>
</dbReference>
<evidence type="ECO:0000313" key="2">
    <source>
        <dbReference type="EMBL" id="MFA9477589.1"/>
    </source>
</evidence>
<protein>
    <submittedName>
        <fullName evidence="2">TAT-variant-translocated molybdopterin oxidoreductase</fullName>
    </submittedName>
</protein>
<dbReference type="InterPro" id="IPR017896">
    <property type="entry name" value="4Fe4S_Fe-S-bd"/>
</dbReference>
<dbReference type="RefSeq" id="WP_425344518.1">
    <property type="nucleotide sequence ID" value="NZ_JBGUBD010000003.1"/>
</dbReference>
<dbReference type="Gene3D" id="2.40.40.20">
    <property type="match status" value="1"/>
</dbReference>
<dbReference type="PANTHER" id="PTHR42783:SF3">
    <property type="entry name" value="GLUTAMATE SYNTHASE [NADPH] SMALL CHAIN-RELATED"/>
    <property type="match status" value="1"/>
</dbReference>
<evidence type="ECO:0000313" key="3">
    <source>
        <dbReference type="Proteomes" id="UP001575105"/>
    </source>
</evidence>
<dbReference type="Gene3D" id="3.30.70.20">
    <property type="match status" value="2"/>
</dbReference>
<dbReference type="CDD" id="cd02784">
    <property type="entry name" value="MopB_CT_PHLH"/>
    <property type="match status" value="1"/>
</dbReference>
<keyword evidence="3" id="KW-1185">Reference proteome</keyword>
<dbReference type="SUPFAM" id="SSF50692">
    <property type="entry name" value="ADC-like"/>
    <property type="match status" value="1"/>
</dbReference>
<feature type="domain" description="4Fe-4S ferredoxin-type" evidence="1">
    <location>
        <begin position="789"/>
        <end position="819"/>
    </location>
</feature>
<dbReference type="InterPro" id="IPR009010">
    <property type="entry name" value="Asp_de-COase-like_dom_sf"/>
</dbReference>
<feature type="domain" description="4Fe-4S ferredoxin-type" evidence="1">
    <location>
        <begin position="848"/>
        <end position="879"/>
    </location>
</feature>
<reference evidence="2 3" key="1">
    <citation type="submission" date="2024-08" db="EMBL/GenBank/DDBJ databases">
        <title>Whole-genome sequencing of halo(alkali)philic microorganisms from hypersaline lakes.</title>
        <authorList>
            <person name="Sorokin D.Y."/>
            <person name="Merkel A.Y."/>
            <person name="Messina E."/>
            <person name="Yakimov M."/>
        </authorList>
    </citation>
    <scope>NUCLEOTIDE SEQUENCE [LARGE SCALE GENOMIC DNA]</scope>
    <source>
        <strain evidence="2 3">AB-hyl4</strain>
    </source>
</reference>
<name>A0ABV4U1W6_9BACT</name>
<evidence type="ECO:0000259" key="1">
    <source>
        <dbReference type="PROSITE" id="PS51379"/>
    </source>
</evidence>
<dbReference type="Proteomes" id="UP001575105">
    <property type="component" value="Unassembled WGS sequence"/>
</dbReference>
<dbReference type="SUPFAM" id="SSF53706">
    <property type="entry name" value="Formate dehydrogenase/DMSO reductase, domains 1-3"/>
    <property type="match status" value="1"/>
</dbReference>
<sequence>MSSLTPNIYGRDYWRSLEEYADSTEFREWQAKAGEPIDAEQMKLSRRRFMQIMAASMSLAGLTLTGCRRWPEELLVPYANRPEGRAPGTTVYYASQTTRGGVATGLLVEAFDGRPIKIEGHPDHPYSQGATDAWTQASILNMYDPDRSRRVFRGWREAQGDEQQRQRVAGTWDAFQVFAREHFEGRAGEASGTVAVLAEPSDSPSVMAMRARFMEQYPQAQWYEWEPINRDNELAGARLAFNQSVRPKYHFEQAMVIAAFDADPLFSHPAAVRHARDWGKLRQQVDDDFRMSRVYAAEPTFSLIGSVADERLATRASNIPSLVRGLAARLGVSGAGDVELNGSSDFINKLAADLQDHAGESLVIVGPDQPAETHALAWAINEQLNNLGQTITLVEEPGGRERTQLDQITELTERMNGGEIDTLIVLGGNPAYDAPADLAFADAMRQVETTIRLGDYHDETSQVCEWHLPASHYLEAWGDGRAWDGTISVQQPLILPLFGGRSAIEVLATVLGDDETSGYDIVRRVAGELYLADAGDDFERAWRRLLHEGVIEGSAYGEIDTPNVNVVADDATPDAAEGEYEIAFRLDPNVYDGRWANNGWLQELPGPLTKLTWDNAALVSVADAEANGWRQEDVIQLTVAGESMELPVFIMPGQARGAIVVHLGYGRTASGHVGNEVGHNTYALRTSNAMHVAAVEVERGRGRYRLATTQNHHLIDNTGQWAVNKRIGEQAGEGGYLIKDVPLSDYAENPQAMRRGRNGDLPLQLYQPPYGTPPKREGGPVAFNNPHAWGMSIDMNSCIGCNACVVACQAENNVPVVGKDQVLMSREMHWIRIDRYFKGDPKNEQSRTAVVHQPMMCVHCENAPCEQVCPVNAAIHDTEGLNLQVYNRCVGTRYCANNCPYKVRRFNYLDYHAQDVRNTRFPKPWLGIPDDQQRQDRSGTDYDRIRAMQFNPDVTVRMRGVMEKCTYCMQRLSRAKIDAKNQWSKGQRDEPLVQEGEVQTACQQSCPTRAIVFGDLNKEDSAVTREQDKPRSYGVLNPELNTRPRTRYLAKLRNPTEA</sequence>
<dbReference type="SUPFAM" id="SSF54862">
    <property type="entry name" value="4Fe-4S ferredoxins"/>
    <property type="match status" value="1"/>
</dbReference>
<dbReference type="Pfam" id="PF12838">
    <property type="entry name" value="Fer4_7"/>
    <property type="match status" value="1"/>
</dbReference>
<dbReference type="PANTHER" id="PTHR42783">
    <property type="entry name" value="GLUTAMATE SYNTHASE [NADPH] SMALL CHAIN"/>
    <property type="match status" value="1"/>
</dbReference>
<gene>
    <name evidence="2" type="ORF">ACERK3_04695</name>
</gene>
<dbReference type="NCBIfam" id="TIGR04519">
    <property type="entry name" value="MoCo_extend_TAT"/>
    <property type="match status" value="1"/>
</dbReference>
<dbReference type="CDD" id="cd10551">
    <property type="entry name" value="PsrB"/>
    <property type="match status" value="1"/>
</dbReference>
<organism evidence="2 3">
    <name type="scientific">Natronomicrosphaera hydrolytica</name>
    <dbReference type="NCBI Taxonomy" id="3242702"/>
    <lineage>
        <taxon>Bacteria</taxon>
        <taxon>Pseudomonadati</taxon>
        <taxon>Planctomycetota</taxon>
        <taxon>Phycisphaerae</taxon>
        <taxon>Phycisphaerales</taxon>
        <taxon>Phycisphaeraceae</taxon>
        <taxon>Natronomicrosphaera</taxon>
    </lineage>
</organism>
<dbReference type="InterPro" id="IPR030948">
    <property type="entry name" value="TAT_var_transloc_signal_dom"/>
</dbReference>
<dbReference type="Gene3D" id="2.20.25.90">
    <property type="entry name" value="ADC-like domains"/>
    <property type="match status" value="1"/>
</dbReference>
<comment type="caution">
    <text evidence="2">The sequence shown here is derived from an EMBL/GenBank/DDBJ whole genome shotgun (WGS) entry which is preliminary data.</text>
</comment>
<dbReference type="PROSITE" id="PS51379">
    <property type="entry name" value="4FE4S_FER_2"/>
    <property type="match status" value="2"/>
</dbReference>
<accession>A0ABV4U1W6</accession>
<proteinExistence type="predicted"/>
<dbReference type="Gene3D" id="3.40.50.740">
    <property type="match status" value="1"/>
</dbReference>